<organism evidence="1 2">
    <name type="scientific">Flavobacterium sediminilitoris</name>
    <dbReference type="NCBI Taxonomy" id="2024526"/>
    <lineage>
        <taxon>Bacteria</taxon>
        <taxon>Pseudomonadati</taxon>
        <taxon>Bacteroidota</taxon>
        <taxon>Flavobacteriia</taxon>
        <taxon>Flavobacteriales</taxon>
        <taxon>Flavobacteriaceae</taxon>
        <taxon>Flavobacterium</taxon>
    </lineage>
</organism>
<dbReference type="RefSeq" id="WP_045970528.1">
    <property type="nucleotide sequence ID" value="NZ_CP090145.1"/>
</dbReference>
<accession>A0ABY4HQ99</accession>
<name>A0ABY4HQ99_9FLAO</name>
<keyword evidence="2" id="KW-1185">Reference proteome</keyword>
<proteinExistence type="predicted"/>
<reference evidence="1" key="1">
    <citation type="submission" date="2021-12" db="EMBL/GenBank/DDBJ databases">
        <authorList>
            <person name="Cha I.-T."/>
            <person name="Lee K.-E."/>
            <person name="Park S.-J."/>
        </authorList>
    </citation>
    <scope>NUCLEOTIDE SEQUENCE</scope>
    <source>
        <strain evidence="1">YSM-43</strain>
    </source>
</reference>
<dbReference type="Pfam" id="PF10652">
    <property type="entry name" value="DUF2480"/>
    <property type="match status" value="1"/>
</dbReference>
<sequence length="170" mass="19634">MEKDIINKVANSKLEVFDLEDYFPKEEIVTIDISQWLYEGFILKEKDFRELLKSFDWSIYSEKGIVLFCSTDAILPAWTFALVASYLIPFAKQIIHGNEHDYLLLHYNKVLESIDFSNYQDKPVILKGCSKKPVPNAIYTLAIQKLYPFSKSVMFGEACSAVPLYKSNLK</sequence>
<protein>
    <submittedName>
        <fullName evidence="1">DUF2480 family protein</fullName>
    </submittedName>
</protein>
<evidence type="ECO:0000313" key="1">
    <source>
        <dbReference type="EMBL" id="UOX34855.1"/>
    </source>
</evidence>
<gene>
    <name evidence="1" type="ORF">LXD69_04925</name>
</gene>
<dbReference type="EMBL" id="CP090145">
    <property type="protein sequence ID" value="UOX34855.1"/>
    <property type="molecule type" value="Genomic_DNA"/>
</dbReference>
<evidence type="ECO:0000313" key="2">
    <source>
        <dbReference type="Proteomes" id="UP000830454"/>
    </source>
</evidence>
<reference evidence="1" key="2">
    <citation type="submission" date="2022-04" db="EMBL/GenBank/DDBJ databases">
        <title>Complete Genome Sequence of Flavobacterium sediminilitoris YSM-43, Isolated from a Tidal Sediment.</title>
        <authorList>
            <person name="Lee P.A."/>
        </authorList>
    </citation>
    <scope>NUCLEOTIDE SEQUENCE</scope>
    <source>
        <strain evidence="1">YSM-43</strain>
    </source>
</reference>
<dbReference type="InterPro" id="IPR018914">
    <property type="entry name" value="DUF2480"/>
</dbReference>
<dbReference type="Proteomes" id="UP000830454">
    <property type="component" value="Chromosome"/>
</dbReference>